<protein>
    <submittedName>
        <fullName evidence="2">T-cell immunomodulatory protein-like</fullName>
    </submittedName>
</protein>
<proteinExistence type="predicted"/>
<dbReference type="GO" id="GO:0005886">
    <property type="term" value="C:plasma membrane"/>
    <property type="evidence" value="ECO:0007669"/>
    <property type="project" value="TreeGrafter"/>
</dbReference>
<keyword evidence="1" id="KW-1185">Reference proteome</keyword>
<dbReference type="OrthoDB" id="10250728at2759"/>
<dbReference type="PANTHER" id="PTHR13412">
    <property type="entry name" value="T-CELL IMMUNOMODULATORY PROTEIN HOMOLOG"/>
    <property type="match status" value="1"/>
</dbReference>
<dbReference type="Proteomes" id="UP000504617">
    <property type="component" value="Unplaced"/>
</dbReference>
<dbReference type="KEGG" id="tsr:106549423"/>
<dbReference type="GeneID" id="106549423"/>
<dbReference type="InterPro" id="IPR028994">
    <property type="entry name" value="Integrin_alpha_N"/>
</dbReference>
<name>A0A6I9YEY7_9SAUR</name>
<gene>
    <name evidence="2" type="primary">LOC106549423</name>
</gene>
<sequence length="241" mass="26330">MSRQVHSCHVTLCSTENYAGCGLCTLKFSNILRRFADFDGDGQTEHLLPACADPACQKSVIYLSKPGLDEWFPVLQNFSDGVNVWGFVPHSNDPTADEISFPITLHIGDYNMDGYPDALAILKNTSGRYSIASTGILDIIVLSKNSPKKELAIHALKNNFEADAYFVKVIVLSGLCSNDCPRKITPFGVNQPGPYIKYTTVDANGYLKNGSEVCNFGAGPSKKKATFPRGSPNEPIFDCHK</sequence>
<dbReference type="PANTHER" id="PTHR13412:SF0">
    <property type="entry name" value="T-CELL IMMUNOMODULATORY PROTEIN"/>
    <property type="match status" value="1"/>
</dbReference>
<reference evidence="2" key="1">
    <citation type="submission" date="2025-08" db="UniProtKB">
        <authorList>
            <consortium name="RefSeq"/>
        </authorList>
    </citation>
    <scope>IDENTIFICATION</scope>
    <source>
        <tissue evidence="2">Skeletal muscle</tissue>
    </source>
</reference>
<evidence type="ECO:0000313" key="2">
    <source>
        <dbReference type="RefSeq" id="XP_013922550.1"/>
    </source>
</evidence>
<evidence type="ECO:0000313" key="1">
    <source>
        <dbReference type="Proteomes" id="UP000504617"/>
    </source>
</evidence>
<dbReference type="RefSeq" id="XP_013922550.1">
    <property type="nucleotide sequence ID" value="XM_014067075.1"/>
</dbReference>
<dbReference type="InterPro" id="IPR024881">
    <property type="entry name" value="Tip"/>
</dbReference>
<organism evidence="1 2">
    <name type="scientific">Thamnophis sirtalis</name>
    <dbReference type="NCBI Taxonomy" id="35019"/>
    <lineage>
        <taxon>Eukaryota</taxon>
        <taxon>Metazoa</taxon>
        <taxon>Chordata</taxon>
        <taxon>Craniata</taxon>
        <taxon>Vertebrata</taxon>
        <taxon>Euteleostomi</taxon>
        <taxon>Lepidosauria</taxon>
        <taxon>Squamata</taxon>
        <taxon>Bifurcata</taxon>
        <taxon>Unidentata</taxon>
        <taxon>Episquamata</taxon>
        <taxon>Toxicofera</taxon>
        <taxon>Serpentes</taxon>
        <taxon>Colubroidea</taxon>
        <taxon>Colubridae</taxon>
        <taxon>Natricinae</taxon>
        <taxon>Thamnophis</taxon>
    </lineage>
</organism>
<dbReference type="SUPFAM" id="SSF69318">
    <property type="entry name" value="Integrin alpha N-terminal domain"/>
    <property type="match status" value="1"/>
</dbReference>
<accession>A0A6I9YEY7</accession>
<dbReference type="AlphaFoldDB" id="A0A6I9YEY7"/>